<dbReference type="InterPro" id="IPR043502">
    <property type="entry name" value="DNA/RNA_pol_sf"/>
</dbReference>
<accession>A0A6L2LCJ9</accession>
<proteinExistence type="predicted"/>
<evidence type="ECO:0008006" key="2">
    <source>
        <dbReference type="Google" id="ProtNLM"/>
    </source>
</evidence>
<evidence type="ECO:0000313" key="1">
    <source>
        <dbReference type="EMBL" id="GEU57945.1"/>
    </source>
</evidence>
<name>A0A6L2LCJ9_TANCI</name>
<sequence length="233" mass="26645">MIDVFNKKITLRVGDDEVIFDVDQSIKRHPNEYDESYGIDYLDNIINMEAQELLANDKSGSFLLKGLEKSINQSDLESCKSLGNKSDDASDLEKPIRRIDSLNTMYPVAQETAKPDGVEKYAYMHGDKSFPVIISSELYEKEKMLLLQVLEKRKGAIAWKMSDIKGISLSFCTHKILMEDDFKPVIQPQRHLNPKVQDVMKNEIVKLLDSGLIYPISDNLWVSPIHVVPKRKE</sequence>
<dbReference type="Gene3D" id="3.10.10.10">
    <property type="entry name" value="HIV Type 1 Reverse Transcriptase, subunit A, domain 1"/>
    <property type="match status" value="1"/>
</dbReference>
<gene>
    <name evidence="1" type="ORF">Tci_029923</name>
</gene>
<dbReference type="EMBL" id="BKCJ010003918">
    <property type="protein sequence ID" value="GEU57945.1"/>
    <property type="molecule type" value="Genomic_DNA"/>
</dbReference>
<comment type="caution">
    <text evidence="1">The sequence shown here is derived from an EMBL/GenBank/DDBJ whole genome shotgun (WGS) entry which is preliminary data.</text>
</comment>
<protein>
    <recommendedName>
        <fullName evidence="2">Reverse transcriptase domain-containing protein</fullName>
    </recommendedName>
</protein>
<reference evidence="1" key="1">
    <citation type="journal article" date="2019" name="Sci. Rep.">
        <title>Draft genome of Tanacetum cinerariifolium, the natural source of mosquito coil.</title>
        <authorList>
            <person name="Yamashiro T."/>
            <person name="Shiraishi A."/>
            <person name="Satake H."/>
            <person name="Nakayama K."/>
        </authorList>
    </citation>
    <scope>NUCLEOTIDE SEQUENCE</scope>
</reference>
<organism evidence="1">
    <name type="scientific">Tanacetum cinerariifolium</name>
    <name type="common">Dalmatian daisy</name>
    <name type="synonym">Chrysanthemum cinerariifolium</name>
    <dbReference type="NCBI Taxonomy" id="118510"/>
    <lineage>
        <taxon>Eukaryota</taxon>
        <taxon>Viridiplantae</taxon>
        <taxon>Streptophyta</taxon>
        <taxon>Embryophyta</taxon>
        <taxon>Tracheophyta</taxon>
        <taxon>Spermatophyta</taxon>
        <taxon>Magnoliopsida</taxon>
        <taxon>eudicotyledons</taxon>
        <taxon>Gunneridae</taxon>
        <taxon>Pentapetalae</taxon>
        <taxon>asterids</taxon>
        <taxon>campanulids</taxon>
        <taxon>Asterales</taxon>
        <taxon>Asteraceae</taxon>
        <taxon>Asteroideae</taxon>
        <taxon>Anthemideae</taxon>
        <taxon>Anthemidinae</taxon>
        <taxon>Tanacetum</taxon>
    </lineage>
</organism>
<dbReference type="SUPFAM" id="SSF56672">
    <property type="entry name" value="DNA/RNA polymerases"/>
    <property type="match status" value="1"/>
</dbReference>
<dbReference type="AlphaFoldDB" id="A0A6L2LCJ9"/>